<dbReference type="SMART" id="SM00530">
    <property type="entry name" value="HTH_XRE"/>
    <property type="match status" value="1"/>
</dbReference>
<dbReference type="Pfam" id="PF01381">
    <property type="entry name" value="HTH_3"/>
    <property type="match status" value="1"/>
</dbReference>
<accession>A0ABZ0AWF8</accession>
<dbReference type="PROSITE" id="PS50943">
    <property type="entry name" value="HTH_CROC1"/>
    <property type="match status" value="1"/>
</dbReference>
<dbReference type="InterPro" id="IPR001387">
    <property type="entry name" value="Cro/C1-type_HTH"/>
</dbReference>
<dbReference type="CDD" id="cd00093">
    <property type="entry name" value="HTH_XRE"/>
    <property type="match status" value="1"/>
</dbReference>
<dbReference type="Proteomes" id="UP001302257">
    <property type="component" value="Chromosome"/>
</dbReference>
<keyword evidence="3" id="KW-1185">Reference proteome</keyword>
<dbReference type="RefSeq" id="WP_313866852.1">
    <property type="nucleotide sequence ID" value="NZ_CP132507.1"/>
</dbReference>
<evidence type="ECO:0000259" key="1">
    <source>
        <dbReference type="PROSITE" id="PS50943"/>
    </source>
</evidence>
<sequence length="101" mass="10859">MSLIKTLEHVRTAQGLTQAELGERTGVARKTIVRIESGETDPRLSTIEAVARVMGMELVMVPKALRHELEAFIQSGGRALAQPVGADAPRSVVDALLNQKA</sequence>
<feature type="domain" description="HTH cro/C1-type" evidence="1">
    <location>
        <begin position="7"/>
        <end position="61"/>
    </location>
</feature>
<dbReference type="EMBL" id="CP132507">
    <property type="protein sequence ID" value="WNO03981.1"/>
    <property type="molecule type" value="Genomic_DNA"/>
</dbReference>
<dbReference type="SUPFAM" id="SSF47413">
    <property type="entry name" value="lambda repressor-like DNA-binding domains"/>
    <property type="match status" value="1"/>
</dbReference>
<evidence type="ECO:0000313" key="2">
    <source>
        <dbReference type="EMBL" id="WNO03981.1"/>
    </source>
</evidence>
<organism evidence="2 3">
    <name type="scientific">Rhodoferax mekongensis</name>
    <dbReference type="NCBI Taxonomy" id="3068341"/>
    <lineage>
        <taxon>Bacteria</taxon>
        <taxon>Pseudomonadati</taxon>
        <taxon>Pseudomonadota</taxon>
        <taxon>Betaproteobacteria</taxon>
        <taxon>Burkholderiales</taxon>
        <taxon>Comamonadaceae</taxon>
        <taxon>Rhodoferax</taxon>
    </lineage>
</organism>
<name>A0ABZ0AWF8_9BURK</name>
<dbReference type="InterPro" id="IPR010982">
    <property type="entry name" value="Lambda_DNA-bd_dom_sf"/>
</dbReference>
<dbReference type="Gene3D" id="1.10.260.40">
    <property type="entry name" value="lambda repressor-like DNA-binding domains"/>
    <property type="match status" value="1"/>
</dbReference>
<reference evidence="2 3" key="1">
    <citation type="submission" date="2023-08" db="EMBL/GenBank/DDBJ databases">
        <title>Rhodoferax potami sp. nov. and Rhodoferax mekongensis sp. nov., isolated from the Mekong River in Thailand.</title>
        <authorList>
            <person name="Kitikhun S."/>
            <person name="Charoenyingcharoen P."/>
            <person name="Siriarchawattana P."/>
            <person name="Likhitrattanapisal S."/>
            <person name="Nilsakha T."/>
            <person name="Chanpet A."/>
            <person name="Rattanawaree P."/>
            <person name="Ingsriswang S."/>
        </authorList>
    </citation>
    <scope>NUCLEOTIDE SEQUENCE [LARGE SCALE GENOMIC DNA]</scope>
    <source>
        <strain evidence="2 3">TBRC 17307</strain>
    </source>
</reference>
<evidence type="ECO:0000313" key="3">
    <source>
        <dbReference type="Proteomes" id="UP001302257"/>
    </source>
</evidence>
<gene>
    <name evidence="2" type="ORF">RAN89_13825</name>
</gene>
<proteinExistence type="predicted"/>
<protein>
    <submittedName>
        <fullName evidence="2">Helix-turn-helix transcriptional regulator</fullName>
    </submittedName>
</protein>